<dbReference type="EC" id="4.2.3.-" evidence="6"/>
<organism evidence="7 8">
    <name type="scientific">Coprinopsis marcescibilis</name>
    <name type="common">Agaric fungus</name>
    <name type="synonym">Psathyrella marcescibilis</name>
    <dbReference type="NCBI Taxonomy" id="230819"/>
    <lineage>
        <taxon>Eukaryota</taxon>
        <taxon>Fungi</taxon>
        <taxon>Dikarya</taxon>
        <taxon>Basidiomycota</taxon>
        <taxon>Agaricomycotina</taxon>
        <taxon>Agaricomycetes</taxon>
        <taxon>Agaricomycetidae</taxon>
        <taxon>Agaricales</taxon>
        <taxon>Agaricineae</taxon>
        <taxon>Psathyrellaceae</taxon>
        <taxon>Coprinopsis</taxon>
    </lineage>
</organism>
<dbReference type="PANTHER" id="PTHR35201:SF4">
    <property type="entry name" value="BETA-PINACENE SYNTHASE-RELATED"/>
    <property type="match status" value="1"/>
</dbReference>
<dbReference type="GO" id="GO:0046872">
    <property type="term" value="F:metal ion binding"/>
    <property type="evidence" value="ECO:0007669"/>
    <property type="project" value="UniProtKB-KW"/>
</dbReference>
<dbReference type="GO" id="GO:0008299">
    <property type="term" value="P:isoprenoid biosynthetic process"/>
    <property type="evidence" value="ECO:0007669"/>
    <property type="project" value="UniProtKB-ARBA"/>
</dbReference>
<dbReference type="Gene3D" id="1.10.600.10">
    <property type="entry name" value="Farnesyl Diphosphate Synthase"/>
    <property type="match status" value="1"/>
</dbReference>
<comment type="cofactor">
    <cofactor evidence="1 6">
        <name>Mg(2+)</name>
        <dbReference type="ChEBI" id="CHEBI:18420"/>
    </cofactor>
</comment>
<comment type="similarity">
    <text evidence="2 6">Belongs to the terpene synthase family.</text>
</comment>
<dbReference type="Pfam" id="PF19086">
    <property type="entry name" value="Terpene_syn_C_2"/>
    <property type="match status" value="1"/>
</dbReference>
<dbReference type="InterPro" id="IPR008949">
    <property type="entry name" value="Isoprenoid_synthase_dom_sf"/>
</dbReference>
<accession>A0A5C3L474</accession>
<dbReference type="GO" id="GO:0010333">
    <property type="term" value="F:terpene synthase activity"/>
    <property type="evidence" value="ECO:0007669"/>
    <property type="project" value="InterPro"/>
</dbReference>
<gene>
    <name evidence="7" type="ORF">FA15DRAFT_635163</name>
</gene>
<dbReference type="EMBL" id="ML210161">
    <property type="protein sequence ID" value="TFK27829.1"/>
    <property type="molecule type" value="Genomic_DNA"/>
</dbReference>
<dbReference type="SUPFAM" id="SSF48576">
    <property type="entry name" value="Terpenoid synthases"/>
    <property type="match status" value="1"/>
</dbReference>
<evidence type="ECO:0000256" key="1">
    <source>
        <dbReference type="ARBA" id="ARBA00001946"/>
    </source>
</evidence>
<evidence type="ECO:0000313" key="8">
    <source>
        <dbReference type="Proteomes" id="UP000307440"/>
    </source>
</evidence>
<evidence type="ECO:0000313" key="7">
    <source>
        <dbReference type="EMBL" id="TFK27829.1"/>
    </source>
</evidence>
<dbReference type="PANTHER" id="PTHR35201">
    <property type="entry name" value="TERPENE SYNTHASE"/>
    <property type="match status" value="1"/>
</dbReference>
<evidence type="ECO:0000256" key="6">
    <source>
        <dbReference type="RuleBase" id="RU366034"/>
    </source>
</evidence>
<sequence>MPTLKKELPTSFVLPDLVSDCPFPLRVNPNCNKAARESERWLLAGANLSPPRTEKLMGLKAGELTAACYPDADLFHLRVCDDFMNYLFNLDDWLDEFDLDDTYGMANCCLAAMRDPVGCDTDKRAGLMTKSYFARYVSTAGFRSTERFIANMDLFFQSVVTQTRNRALGVVPDIESYIAIRRDNSGCKPCFQLAEFAAGIDLPDEIIQHPIIQSLEEASNDLVTWSNDLFSFNVEQSRHDNFNLVSVVMYEKGWSLQEAVNFVGALCKKTIERFDSEKRNLPSWGRERDEEVAMYIDGLQNWIVGSLHWSFDSERYFGKLGPAIKKHREVKLLPKLPL</sequence>
<evidence type="ECO:0000256" key="5">
    <source>
        <dbReference type="ARBA" id="ARBA00023239"/>
    </source>
</evidence>
<keyword evidence="5 6" id="KW-0456">Lyase</keyword>
<keyword evidence="4 6" id="KW-0460">Magnesium</keyword>
<evidence type="ECO:0000256" key="4">
    <source>
        <dbReference type="ARBA" id="ARBA00022842"/>
    </source>
</evidence>
<protein>
    <recommendedName>
        <fullName evidence="6">Terpene synthase</fullName>
        <ecNumber evidence="6">4.2.3.-</ecNumber>
    </recommendedName>
</protein>
<dbReference type="SFLD" id="SFLDG01020">
    <property type="entry name" value="Terpene_Cyclase_Like_2"/>
    <property type="match status" value="1"/>
</dbReference>
<dbReference type="InterPro" id="IPR034686">
    <property type="entry name" value="Terpene_cyclase-like_2"/>
</dbReference>
<evidence type="ECO:0000256" key="3">
    <source>
        <dbReference type="ARBA" id="ARBA00022723"/>
    </source>
</evidence>
<dbReference type="Proteomes" id="UP000307440">
    <property type="component" value="Unassembled WGS sequence"/>
</dbReference>
<evidence type="ECO:0000256" key="2">
    <source>
        <dbReference type="ARBA" id="ARBA00006333"/>
    </source>
</evidence>
<dbReference type="STRING" id="230819.A0A5C3L474"/>
<dbReference type="AlphaFoldDB" id="A0A5C3L474"/>
<dbReference type="OrthoDB" id="2861623at2759"/>
<proteinExistence type="inferred from homology"/>
<dbReference type="SFLD" id="SFLDS00005">
    <property type="entry name" value="Isoprenoid_Synthase_Type_I"/>
    <property type="match status" value="1"/>
</dbReference>
<keyword evidence="3 6" id="KW-0479">Metal-binding</keyword>
<keyword evidence="8" id="KW-1185">Reference proteome</keyword>
<name>A0A5C3L474_COPMA</name>
<reference evidence="7 8" key="1">
    <citation type="journal article" date="2019" name="Nat. Ecol. Evol.">
        <title>Megaphylogeny resolves global patterns of mushroom evolution.</title>
        <authorList>
            <person name="Varga T."/>
            <person name="Krizsan K."/>
            <person name="Foldi C."/>
            <person name="Dima B."/>
            <person name="Sanchez-Garcia M."/>
            <person name="Sanchez-Ramirez S."/>
            <person name="Szollosi G.J."/>
            <person name="Szarkandi J.G."/>
            <person name="Papp V."/>
            <person name="Albert L."/>
            <person name="Andreopoulos W."/>
            <person name="Angelini C."/>
            <person name="Antonin V."/>
            <person name="Barry K.W."/>
            <person name="Bougher N.L."/>
            <person name="Buchanan P."/>
            <person name="Buyck B."/>
            <person name="Bense V."/>
            <person name="Catcheside P."/>
            <person name="Chovatia M."/>
            <person name="Cooper J."/>
            <person name="Damon W."/>
            <person name="Desjardin D."/>
            <person name="Finy P."/>
            <person name="Geml J."/>
            <person name="Haridas S."/>
            <person name="Hughes K."/>
            <person name="Justo A."/>
            <person name="Karasinski D."/>
            <person name="Kautmanova I."/>
            <person name="Kiss B."/>
            <person name="Kocsube S."/>
            <person name="Kotiranta H."/>
            <person name="LaButti K.M."/>
            <person name="Lechner B.E."/>
            <person name="Liimatainen K."/>
            <person name="Lipzen A."/>
            <person name="Lukacs Z."/>
            <person name="Mihaltcheva S."/>
            <person name="Morgado L.N."/>
            <person name="Niskanen T."/>
            <person name="Noordeloos M.E."/>
            <person name="Ohm R.A."/>
            <person name="Ortiz-Santana B."/>
            <person name="Ovrebo C."/>
            <person name="Racz N."/>
            <person name="Riley R."/>
            <person name="Savchenko A."/>
            <person name="Shiryaev A."/>
            <person name="Soop K."/>
            <person name="Spirin V."/>
            <person name="Szebenyi C."/>
            <person name="Tomsovsky M."/>
            <person name="Tulloss R.E."/>
            <person name="Uehling J."/>
            <person name="Grigoriev I.V."/>
            <person name="Vagvolgyi C."/>
            <person name="Papp T."/>
            <person name="Martin F.M."/>
            <person name="Miettinen O."/>
            <person name="Hibbett D.S."/>
            <person name="Nagy L.G."/>
        </authorList>
    </citation>
    <scope>NUCLEOTIDE SEQUENCE [LARGE SCALE GENOMIC DNA]</scope>
    <source>
        <strain evidence="7 8">CBS 121175</strain>
    </source>
</reference>